<protein>
    <recommendedName>
        <fullName evidence="4">phosphoglycolate phosphatase</fullName>
        <ecNumber evidence="4">3.1.3.18</ecNumber>
    </recommendedName>
</protein>
<evidence type="ECO:0000256" key="4">
    <source>
        <dbReference type="ARBA" id="ARBA00013078"/>
    </source>
</evidence>
<dbReference type="EC" id="3.1.3.18" evidence="4"/>
<dbReference type="GO" id="GO:0008967">
    <property type="term" value="F:phosphoglycolate phosphatase activity"/>
    <property type="evidence" value="ECO:0007669"/>
    <property type="project" value="UniProtKB-EC"/>
</dbReference>
<evidence type="ECO:0000313" key="5">
    <source>
        <dbReference type="EMBL" id="VYT75210.1"/>
    </source>
</evidence>
<organism evidence="5">
    <name type="scientific">Paraprevotella clara</name>
    <dbReference type="NCBI Taxonomy" id="454154"/>
    <lineage>
        <taxon>Bacteria</taxon>
        <taxon>Pseudomonadati</taxon>
        <taxon>Bacteroidota</taxon>
        <taxon>Bacteroidia</taxon>
        <taxon>Bacteroidales</taxon>
        <taxon>Prevotellaceae</taxon>
        <taxon>Paraprevotella</taxon>
    </lineage>
</organism>
<dbReference type="SFLD" id="SFLDG01129">
    <property type="entry name" value="C1.5:_HAD__Beta-PGM__Phosphata"/>
    <property type="match status" value="1"/>
</dbReference>
<evidence type="ECO:0000256" key="2">
    <source>
        <dbReference type="ARBA" id="ARBA00004818"/>
    </source>
</evidence>
<dbReference type="GO" id="GO:0005829">
    <property type="term" value="C:cytosol"/>
    <property type="evidence" value="ECO:0007669"/>
    <property type="project" value="TreeGrafter"/>
</dbReference>
<accession>A0A6N2ZBQ0</accession>
<comment type="catalytic activity">
    <reaction evidence="1">
        <text>2-phosphoglycolate + H2O = glycolate + phosphate</text>
        <dbReference type="Rhea" id="RHEA:14369"/>
        <dbReference type="ChEBI" id="CHEBI:15377"/>
        <dbReference type="ChEBI" id="CHEBI:29805"/>
        <dbReference type="ChEBI" id="CHEBI:43474"/>
        <dbReference type="ChEBI" id="CHEBI:58033"/>
        <dbReference type="EC" id="3.1.3.18"/>
    </reaction>
</comment>
<dbReference type="AlphaFoldDB" id="A0A6N2ZBQ0"/>
<dbReference type="InterPro" id="IPR023214">
    <property type="entry name" value="HAD_sf"/>
</dbReference>
<dbReference type="InterPro" id="IPR023198">
    <property type="entry name" value="PGP-like_dom2"/>
</dbReference>
<dbReference type="PANTHER" id="PTHR43434">
    <property type="entry name" value="PHOSPHOGLYCOLATE PHOSPHATASE"/>
    <property type="match status" value="1"/>
</dbReference>
<dbReference type="GO" id="GO:0006281">
    <property type="term" value="P:DNA repair"/>
    <property type="evidence" value="ECO:0007669"/>
    <property type="project" value="TreeGrafter"/>
</dbReference>
<dbReference type="SFLD" id="SFLDS00003">
    <property type="entry name" value="Haloacid_Dehalogenase"/>
    <property type="match status" value="1"/>
</dbReference>
<dbReference type="EMBL" id="CACRUT010000006">
    <property type="protein sequence ID" value="VYT75210.1"/>
    <property type="molecule type" value="Genomic_DNA"/>
</dbReference>
<dbReference type="Gene3D" id="3.40.50.1000">
    <property type="entry name" value="HAD superfamily/HAD-like"/>
    <property type="match status" value="1"/>
</dbReference>
<comment type="pathway">
    <text evidence="2">Organic acid metabolism; glycolate biosynthesis; glycolate from 2-phosphoglycolate: step 1/1.</text>
</comment>
<dbReference type="Pfam" id="PF13419">
    <property type="entry name" value="HAD_2"/>
    <property type="match status" value="1"/>
</dbReference>
<keyword evidence="5" id="KW-0378">Hydrolase</keyword>
<dbReference type="Gene3D" id="1.10.150.240">
    <property type="entry name" value="Putative phosphatase, domain 2"/>
    <property type="match status" value="1"/>
</dbReference>
<name>A0A6N2ZBQ0_9BACT</name>
<dbReference type="InterPro" id="IPR041492">
    <property type="entry name" value="HAD_2"/>
</dbReference>
<evidence type="ECO:0000256" key="3">
    <source>
        <dbReference type="ARBA" id="ARBA00006171"/>
    </source>
</evidence>
<sequence>MKRYTTYIFDFDYTLVDSSRGIVTCFRHVLGNHGHTGVTDTEIKRTIGKTLEESFSILTGITEAGTLADYKREYVKAADVHMTANTFFFPETIEVLEALKSQGAVLGIVSTKFRYRILDLFEKTGHDGLVDFIVGGEDVKAAKPAPEGLLLAIGRASGGGKSEVLYVGDSVVDAATAQAAGTDFAGVLHGMTTREELEAYPHVAIVDDLRGILPVSV</sequence>
<reference evidence="5" key="1">
    <citation type="submission" date="2019-11" db="EMBL/GenBank/DDBJ databases">
        <authorList>
            <person name="Feng L."/>
        </authorList>
    </citation>
    <scope>NUCLEOTIDE SEQUENCE</scope>
    <source>
        <strain evidence="5">PclaraLFYP37</strain>
    </source>
</reference>
<proteinExistence type="inferred from homology"/>
<evidence type="ECO:0000256" key="1">
    <source>
        <dbReference type="ARBA" id="ARBA00000830"/>
    </source>
</evidence>
<dbReference type="InterPro" id="IPR036412">
    <property type="entry name" value="HAD-like_sf"/>
</dbReference>
<dbReference type="RefSeq" id="WP_118147623.1">
    <property type="nucleotide sequence ID" value="NZ_CACRUT010000006.1"/>
</dbReference>
<dbReference type="NCBIfam" id="TIGR01549">
    <property type="entry name" value="HAD-SF-IA-v1"/>
    <property type="match status" value="1"/>
</dbReference>
<dbReference type="InterPro" id="IPR050155">
    <property type="entry name" value="HAD-like_hydrolase_sf"/>
</dbReference>
<dbReference type="PANTHER" id="PTHR43434:SF1">
    <property type="entry name" value="PHOSPHOGLYCOLATE PHOSPHATASE"/>
    <property type="match status" value="1"/>
</dbReference>
<comment type="similarity">
    <text evidence="3">Belongs to the HAD-like hydrolase superfamily. CbbY/CbbZ/Gph/YieH family.</text>
</comment>
<gene>
    <name evidence="5" type="primary">ppaX</name>
    <name evidence="5" type="ORF">PCLFYP37_01028</name>
</gene>
<dbReference type="SUPFAM" id="SSF56784">
    <property type="entry name" value="HAD-like"/>
    <property type="match status" value="1"/>
</dbReference>
<dbReference type="InterPro" id="IPR006439">
    <property type="entry name" value="HAD-SF_hydro_IA"/>
</dbReference>